<name>A0A9J5WLQ0_SOLCO</name>
<dbReference type="AlphaFoldDB" id="A0A9J5WLQ0"/>
<dbReference type="Proteomes" id="UP000824120">
    <property type="component" value="Chromosome 11"/>
</dbReference>
<dbReference type="EMBL" id="JACXVP010000011">
    <property type="protein sequence ID" value="KAG5575960.1"/>
    <property type="molecule type" value="Genomic_DNA"/>
</dbReference>
<keyword evidence="2" id="KW-1185">Reference proteome</keyword>
<protein>
    <submittedName>
        <fullName evidence="1">Uncharacterized protein</fullName>
    </submittedName>
</protein>
<comment type="caution">
    <text evidence="1">The sequence shown here is derived from an EMBL/GenBank/DDBJ whole genome shotgun (WGS) entry which is preliminary data.</text>
</comment>
<reference evidence="1 2" key="1">
    <citation type="submission" date="2020-09" db="EMBL/GenBank/DDBJ databases">
        <title>De no assembly of potato wild relative species, Solanum commersonii.</title>
        <authorList>
            <person name="Cho K."/>
        </authorList>
    </citation>
    <scope>NUCLEOTIDE SEQUENCE [LARGE SCALE GENOMIC DNA]</scope>
    <source>
        <strain evidence="1">LZ3.2</strain>
        <tissue evidence="1">Leaf</tissue>
    </source>
</reference>
<organism evidence="1 2">
    <name type="scientific">Solanum commersonii</name>
    <name type="common">Commerson's wild potato</name>
    <name type="synonym">Commerson's nightshade</name>
    <dbReference type="NCBI Taxonomy" id="4109"/>
    <lineage>
        <taxon>Eukaryota</taxon>
        <taxon>Viridiplantae</taxon>
        <taxon>Streptophyta</taxon>
        <taxon>Embryophyta</taxon>
        <taxon>Tracheophyta</taxon>
        <taxon>Spermatophyta</taxon>
        <taxon>Magnoliopsida</taxon>
        <taxon>eudicotyledons</taxon>
        <taxon>Gunneridae</taxon>
        <taxon>Pentapetalae</taxon>
        <taxon>asterids</taxon>
        <taxon>lamiids</taxon>
        <taxon>Solanales</taxon>
        <taxon>Solanaceae</taxon>
        <taxon>Solanoideae</taxon>
        <taxon>Solaneae</taxon>
        <taxon>Solanum</taxon>
    </lineage>
</organism>
<sequence>MDVRNNLINGATWSGGANKYIFKFKRALKTEKLYFTDFYNLINGAVHPREKRAHFKVQTSPKVGKSKFYQFSCAIVHFVTRGKREHFHVQISPKSGKPDFTNFPTSVTTLLMASVGLEGKTGTFSSLNDPQSRKNQILSIFVGKQANFQVQMSPKAGKTRFYQFSCEFLVIGFQNFFCQNFSLMSFTTLLMASVGTKGKTSAFSKHKQAPK</sequence>
<evidence type="ECO:0000313" key="1">
    <source>
        <dbReference type="EMBL" id="KAG5575960.1"/>
    </source>
</evidence>
<gene>
    <name evidence="1" type="ORF">H5410_056094</name>
</gene>
<accession>A0A9J5WLQ0</accession>
<evidence type="ECO:0000313" key="2">
    <source>
        <dbReference type="Proteomes" id="UP000824120"/>
    </source>
</evidence>
<proteinExistence type="predicted"/>